<reference evidence="1" key="1">
    <citation type="journal article" date="2023" name="Plant J.">
        <title>Genome sequences and population genomics provide insights into the demographic history, inbreeding, and mutation load of two 'living fossil' tree species of Dipteronia.</title>
        <authorList>
            <person name="Feng Y."/>
            <person name="Comes H.P."/>
            <person name="Chen J."/>
            <person name="Zhu S."/>
            <person name="Lu R."/>
            <person name="Zhang X."/>
            <person name="Li P."/>
            <person name="Qiu J."/>
            <person name="Olsen K.M."/>
            <person name="Qiu Y."/>
        </authorList>
    </citation>
    <scope>NUCLEOTIDE SEQUENCE</scope>
    <source>
        <strain evidence="1">KIB01</strain>
    </source>
</reference>
<dbReference type="PANTHER" id="PTHR35510:SF4">
    <property type="match status" value="1"/>
</dbReference>
<protein>
    <submittedName>
        <fullName evidence="1">Uncharacterized protein</fullName>
    </submittedName>
</protein>
<evidence type="ECO:0000313" key="1">
    <source>
        <dbReference type="EMBL" id="KAK2659984.1"/>
    </source>
</evidence>
<dbReference type="PANTHER" id="PTHR35510">
    <property type="entry name" value="DBH-LIKE MONOOXYGENASE"/>
    <property type="match status" value="1"/>
</dbReference>
<proteinExistence type="predicted"/>
<evidence type="ECO:0000313" key="2">
    <source>
        <dbReference type="Proteomes" id="UP001280121"/>
    </source>
</evidence>
<dbReference type="Proteomes" id="UP001280121">
    <property type="component" value="Unassembled WGS sequence"/>
</dbReference>
<accession>A0AAD9XI97</accession>
<name>A0AAD9XI97_9ROSI</name>
<dbReference type="EMBL" id="JANJYI010000002">
    <property type="protein sequence ID" value="KAK2659984.1"/>
    <property type="molecule type" value="Genomic_DNA"/>
</dbReference>
<organism evidence="1 2">
    <name type="scientific">Dipteronia dyeriana</name>
    <dbReference type="NCBI Taxonomy" id="168575"/>
    <lineage>
        <taxon>Eukaryota</taxon>
        <taxon>Viridiplantae</taxon>
        <taxon>Streptophyta</taxon>
        <taxon>Embryophyta</taxon>
        <taxon>Tracheophyta</taxon>
        <taxon>Spermatophyta</taxon>
        <taxon>Magnoliopsida</taxon>
        <taxon>eudicotyledons</taxon>
        <taxon>Gunneridae</taxon>
        <taxon>Pentapetalae</taxon>
        <taxon>rosids</taxon>
        <taxon>malvids</taxon>
        <taxon>Sapindales</taxon>
        <taxon>Sapindaceae</taxon>
        <taxon>Hippocastanoideae</taxon>
        <taxon>Acereae</taxon>
        <taxon>Dipteronia</taxon>
    </lineage>
</organism>
<comment type="caution">
    <text evidence="1">The sequence shown here is derived from an EMBL/GenBank/DDBJ whole genome shotgun (WGS) entry which is preliminary data.</text>
</comment>
<keyword evidence="2" id="KW-1185">Reference proteome</keyword>
<gene>
    <name evidence="1" type="ORF">Ddye_006517</name>
</gene>
<sequence>MKRKVFEQPISFPSKSRRLDGELLQVSVEGRRNIENVVVATDGVETASQIERAIVLYSPANTPFLRSPTSPDFNFIVNSDLVPGLKDVIFWPENSNKVRPADDTNGCLAVVPWVESQFHQASPPTESELIESDDVDMMDTEDYENRGLVEANTGLQFCQQQNQQHCGNNRSLNCID</sequence>
<dbReference type="AlphaFoldDB" id="A0AAD9XI97"/>